<feature type="compositionally biased region" description="Low complexity" evidence="1">
    <location>
        <begin position="348"/>
        <end position="375"/>
    </location>
</feature>
<sequence length="384" mass="42405">MRRSVQRRIVSNGRTMHHHHQQPHQHHHQHHHQASSTGPARGTTHVSPRIAHQPRPHARGVSPDRDSRGPRGAPAASPNGKKSAQQPSPSHDENVDIGRGIPLHVLAPDHPLYIVEFKAGRSDLFYVADEDADGLVITVGDLVIVEADRGKDLGKVIHDQVRPHQIQALQATQSEALRELHRVNREIHPKRIYRLARPQEVALLVAKSQDEAKAMAVCATKVRQKKLPMEVVDAEYQWDRRRLTFYFVADHRIDFRELVRELFKIYKTRIWMMAVDAITKAPMLPPPAERVNADLTGAADAFLGVPIAAEPGARRRKSLPLHARAGDEGAAALEMLRVAAARARKHSVSGGSSSPPSPIGNEATLTATTTETVLTRDIGVPADA</sequence>
<dbReference type="NCBIfam" id="NF041131">
    <property type="entry name" value="RicT_YaaT_fam"/>
    <property type="match status" value="1"/>
</dbReference>
<dbReference type="InterPro" id="IPR007557">
    <property type="entry name" value="PSP1_C"/>
</dbReference>
<evidence type="ECO:0000256" key="1">
    <source>
        <dbReference type="SAM" id="MobiDB-lite"/>
    </source>
</evidence>
<reference evidence="4" key="2">
    <citation type="submission" date="2009-11" db="EMBL/GenBank/DDBJ databases">
        <title>The Genome Sequence of Allomyces macrogynus strain ATCC 38327.</title>
        <authorList>
            <consortium name="The Broad Institute Genome Sequencing Platform"/>
            <person name="Russ C."/>
            <person name="Cuomo C."/>
            <person name="Shea T."/>
            <person name="Young S.K."/>
            <person name="Zeng Q."/>
            <person name="Koehrsen M."/>
            <person name="Haas B."/>
            <person name="Borodovsky M."/>
            <person name="Guigo R."/>
            <person name="Alvarado L."/>
            <person name="Berlin A."/>
            <person name="Borenstein D."/>
            <person name="Chen Z."/>
            <person name="Engels R."/>
            <person name="Freedman E."/>
            <person name="Gellesch M."/>
            <person name="Goldberg J."/>
            <person name="Griggs A."/>
            <person name="Gujja S."/>
            <person name="Heiman D."/>
            <person name="Hepburn T."/>
            <person name="Howarth C."/>
            <person name="Jen D."/>
            <person name="Larson L."/>
            <person name="Lewis B."/>
            <person name="Mehta T."/>
            <person name="Park D."/>
            <person name="Pearson M."/>
            <person name="Roberts A."/>
            <person name="Saif S."/>
            <person name="Shenoy N."/>
            <person name="Sisk P."/>
            <person name="Stolte C."/>
            <person name="Sykes S."/>
            <person name="Walk T."/>
            <person name="White J."/>
            <person name="Yandava C."/>
            <person name="Burger G."/>
            <person name="Gray M.W."/>
            <person name="Holland P.W.H."/>
            <person name="King N."/>
            <person name="Lang F.B.F."/>
            <person name="Roger A.J."/>
            <person name="Ruiz-Trillo I."/>
            <person name="Lander E."/>
            <person name="Nusbaum C."/>
        </authorList>
    </citation>
    <scope>NUCLEOTIDE SEQUENCE [LARGE SCALE GENOMIC DNA]</scope>
    <source>
        <strain evidence="4">ATCC 38327</strain>
    </source>
</reference>
<dbReference type="OrthoDB" id="243127at2759"/>
<organism evidence="3 4">
    <name type="scientific">Allomyces macrogynus (strain ATCC 38327)</name>
    <name type="common">Allomyces javanicus var. macrogynus</name>
    <dbReference type="NCBI Taxonomy" id="578462"/>
    <lineage>
        <taxon>Eukaryota</taxon>
        <taxon>Fungi</taxon>
        <taxon>Fungi incertae sedis</taxon>
        <taxon>Blastocladiomycota</taxon>
        <taxon>Blastocladiomycetes</taxon>
        <taxon>Blastocladiales</taxon>
        <taxon>Blastocladiaceae</taxon>
        <taxon>Allomyces</taxon>
    </lineage>
</organism>
<dbReference type="GO" id="GO:0005737">
    <property type="term" value="C:cytoplasm"/>
    <property type="evidence" value="ECO:0007669"/>
    <property type="project" value="TreeGrafter"/>
</dbReference>
<feature type="region of interest" description="Disordered" evidence="1">
    <location>
        <begin position="344"/>
        <end position="384"/>
    </location>
</feature>
<proteinExistence type="predicted"/>
<dbReference type="PANTHER" id="PTHR43830:SF3">
    <property type="entry name" value="PROTEIN PSP1"/>
    <property type="match status" value="1"/>
</dbReference>
<gene>
    <name evidence="3" type="ORF">AMAG_05569</name>
</gene>
<reference evidence="3 4" key="1">
    <citation type="submission" date="2009-11" db="EMBL/GenBank/DDBJ databases">
        <title>Annotation of Allomyces macrogynus ATCC 38327.</title>
        <authorList>
            <consortium name="The Broad Institute Genome Sequencing Platform"/>
            <person name="Russ C."/>
            <person name="Cuomo C."/>
            <person name="Burger G."/>
            <person name="Gray M.W."/>
            <person name="Holland P.W.H."/>
            <person name="King N."/>
            <person name="Lang F.B.F."/>
            <person name="Roger A.J."/>
            <person name="Ruiz-Trillo I."/>
            <person name="Young S.K."/>
            <person name="Zeng Q."/>
            <person name="Gargeya S."/>
            <person name="Fitzgerald M."/>
            <person name="Haas B."/>
            <person name="Abouelleil A."/>
            <person name="Alvarado L."/>
            <person name="Arachchi H.M."/>
            <person name="Berlin A."/>
            <person name="Chapman S.B."/>
            <person name="Gearin G."/>
            <person name="Goldberg J."/>
            <person name="Griggs A."/>
            <person name="Gujja S."/>
            <person name="Hansen M."/>
            <person name="Heiman D."/>
            <person name="Howarth C."/>
            <person name="Larimer J."/>
            <person name="Lui A."/>
            <person name="MacDonald P.J.P."/>
            <person name="McCowen C."/>
            <person name="Montmayeur A."/>
            <person name="Murphy C."/>
            <person name="Neiman D."/>
            <person name="Pearson M."/>
            <person name="Priest M."/>
            <person name="Roberts A."/>
            <person name="Saif S."/>
            <person name="Shea T."/>
            <person name="Sisk P."/>
            <person name="Stolte C."/>
            <person name="Sykes S."/>
            <person name="Wortman J."/>
            <person name="Nusbaum C."/>
            <person name="Birren B."/>
        </authorList>
    </citation>
    <scope>NUCLEOTIDE SEQUENCE [LARGE SCALE GENOMIC DNA]</scope>
    <source>
        <strain evidence="3 4">ATCC 38327</strain>
    </source>
</reference>
<protein>
    <recommendedName>
        <fullName evidence="2">PSP1 C-terminal domain-containing protein</fullName>
    </recommendedName>
</protein>
<keyword evidence="4" id="KW-1185">Reference proteome</keyword>
<dbReference type="AlphaFoldDB" id="A0A0L0SCI3"/>
<feature type="compositionally biased region" description="Polar residues" evidence="1">
    <location>
        <begin position="80"/>
        <end position="89"/>
    </location>
</feature>
<name>A0A0L0SCI3_ALLM3</name>
<dbReference type="EMBL" id="GG745335">
    <property type="protein sequence ID" value="KNE60147.1"/>
    <property type="molecule type" value="Genomic_DNA"/>
</dbReference>
<accession>A0A0L0SCI3</accession>
<dbReference type="PROSITE" id="PS51411">
    <property type="entry name" value="PSP1_C"/>
    <property type="match status" value="1"/>
</dbReference>
<feature type="compositionally biased region" description="Basic residues" evidence="1">
    <location>
        <begin position="15"/>
        <end position="33"/>
    </location>
</feature>
<evidence type="ECO:0000313" key="4">
    <source>
        <dbReference type="Proteomes" id="UP000054350"/>
    </source>
</evidence>
<feature type="region of interest" description="Disordered" evidence="1">
    <location>
        <begin position="14"/>
        <end position="97"/>
    </location>
</feature>
<dbReference type="eggNOG" id="KOG4679">
    <property type="taxonomic scope" value="Eukaryota"/>
</dbReference>
<feature type="domain" description="PSP1 C-terminal" evidence="2">
    <location>
        <begin position="190"/>
        <end position="275"/>
    </location>
</feature>
<dbReference type="PANTHER" id="PTHR43830">
    <property type="entry name" value="PROTEIN PSP1"/>
    <property type="match status" value="1"/>
</dbReference>
<evidence type="ECO:0000313" key="3">
    <source>
        <dbReference type="EMBL" id="KNE60147.1"/>
    </source>
</evidence>
<dbReference type="VEuPathDB" id="FungiDB:AMAG_05569"/>
<dbReference type="Proteomes" id="UP000054350">
    <property type="component" value="Unassembled WGS sequence"/>
</dbReference>
<evidence type="ECO:0000259" key="2">
    <source>
        <dbReference type="PROSITE" id="PS51411"/>
    </source>
</evidence>
<dbReference type="InterPro" id="IPR047767">
    <property type="entry name" value="PSP1-like"/>
</dbReference>
<dbReference type="Pfam" id="PF04468">
    <property type="entry name" value="PSP1"/>
    <property type="match status" value="1"/>
</dbReference>